<proteinExistence type="predicted"/>
<keyword evidence="2" id="KW-1185">Reference proteome</keyword>
<organism evidence="1 2">
    <name type="scientific">Ixodes persulcatus</name>
    <name type="common">Taiga tick</name>
    <dbReference type="NCBI Taxonomy" id="34615"/>
    <lineage>
        <taxon>Eukaryota</taxon>
        <taxon>Metazoa</taxon>
        <taxon>Ecdysozoa</taxon>
        <taxon>Arthropoda</taxon>
        <taxon>Chelicerata</taxon>
        <taxon>Arachnida</taxon>
        <taxon>Acari</taxon>
        <taxon>Parasitiformes</taxon>
        <taxon>Ixodida</taxon>
        <taxon>Ixodoidea</taxon>
        <taxon>Ixodidae</taxon>
        <taxon>Ixodinae</taxon>
        <taxon>Ixodes</taxon>
    </lineage>
</organism>
<reference evidence="1 2" key="1">
    <citation type="journal article" date="2020" name="Cell">
        <title>Large-Scale Comparative Analyses of Tick Genomes Elucidate Their Genetic Diversity and Vector Capacities.</title>
        <authorList>
            <consortium name="Tick Genome and Microbiome Consortium (TIGMIC)"/>
            <person name="Jia N."/>
            <person name="Wang J."/>
            <person name="Shi W."/>
            <person name="Du L."/>
            <person name="Sun Y."/>
            <person name="Zhan W."/>
            <person name="Jiang J.F."/>
            <person name="Wang Q."/>
            <person name="Zhang B."/>
            <person name="Ji P."/>
            <person name="Bell-Sakyi L."/>
            <person name="Cui X.M."/>
            <person name="Yuan T.T."/>
            <person name="Jiang B.G."/>
            <person name="Yang W.F."/>
            <person name="Lam T.T."/>
            <person name="Chang Q.C."/>
            <person name="Ding S.J."/>
            <person name="Wang X.J."/>
            <person name="Zhu J.G."/>
            <person name="Ruan X.D."/>
            <person name="Zhao L."/>
            <person name="Wei J.T."/>
            <person name="Ye R.Z."/>
            <person name="Que T.C."/>
            <person name="Du C.H."/>
            <person name="Zhou Y.H."/>
            <person name="Cheng J.X."/>
            <person name="Dai P.F."/>
            <person name="Guo W.B."/>
            <person name="Han X.H."/>
            <person name="Huang E.J."/>
            <person name="Li L.F."/>
            <person name="Wei W."/>
            <person name="Gao Y.C."/>
            <person name="Liu J.Z."/>
            <person name="Shao H.Z."/>
            <person name="Wang X."/>
            <person name="Wang C.C."/>
            <person name="Yang T.C."/>
            <person name="Huo Q.B."/>
            <person name="Li W."/>
            <person name="Chen H.Y."/>
            <person name="Chen S.E."/>
            <person name="Zhou L.G."/>
            <person name="Ni X.B."/>
            <person name="Tian J.H."/>
            <person name="Sheng Y."/>
            <person name="Liu T."/>
            <person name="Pan Y.S."/>
            <person name="Xia L.Y."/>
            <person name="Li J."/>
            <person name="Zhao F."/>
            <person name="Cao W.C."/>
        </authorList>
    </citation>
    <scope>NUCLEOTIDE SEQUENCE [LARGE SCALE GENOMIC DNA]</scope>
    <source>
        <strain evidence="1">Iper-2018</strain>
    </source>
</reference>
<evidence type="ECO:0000313" key="1">
    <source>
        <dbReference type="EMBL" id="KAG0420818.1"/>
    </source>
</evidence>
<dbReference type="EMBL" id="JABSTQ010010471">
    <property type="protein sequence ID" value="KAG0420818.1"/>
    <property type="molecule type" value="Genomic_DNA"/>
</dbReference>
<accession>A0AC60PIW0</accession>
<dbReference type="Proteomes" id="UP000805193">
    <property type="component" value="Unassembled WGS sequence"/>
</dbReference>
<name>A0AC60PIW0_IXOPE</name>
<sequence>MQAWTLLVASLLLLVALLRLIAYHDNWVLSYDPGFIVLALFLLQDVDPSVTRSKRLGVRIFLVTLHFLAFMMLYTFTGRLTSFLHLPIMESVPDTNDKLLQALRSGSVEPCVCRNSFVNVTLMDPRTETLTKIRDSVWDWGPFVVDSLLLCGNRTKDHRAVTFSSILNLEELEFMLQGFVKISKEYVDENTPMSYMLPKASVYKEDMQNV</sequence>
<comment type="caution">
    <text evidence="1">The sequence shown here is derived from an EMBL/GenBank/DDBJ whole genome shotgun (WGS) entry which is preliminary data.</text>
</comment>
<gene>
    <name evidence="1" type="ORF">HPB47_003278</name>
</gene>
<protein>
    <submittedName>
        <fullName evidence="1">Uncharacterized protein</fullName>
    </submittedName>
</protein>
<evidence type="ECO:0000313" key="2">
    <source>
        <dbReference type="Proteomes" id="UP000805193"/>
    </source>
</evidence>